<dbReference type="HOGENOM" id="CLU_2400949_0_0_1"/>
<dbReference type="AlphaFoldDB" id="A0A0C2ZWT4"/>
<accession>A0A0C2ZWT4</accession>
<evidence type="ECO:0000313" key="2">
    <source>
        <dbReference type="Proteomes" id="UP000053989"/>
    </source>
</evidence>
<dbReference type="EMBL" id="KN822108">
    <property type="protein sequence ID" value="KIM56922.1"/>
    <property type="molecule type" value="Genomic_DNA"/>
</dbReference>
<dbReference type="Proteomes" id="UP000053989">
    <property type="component" value="Unassembled WGS sequence"/>
</dbReference>
<evidence type="ECO:0000313" key="1">
    <source>
        <dbReference type="EMBL" id="KIM56922.1"/>
    </source>
</evidence>
<sequence length="93" mass="10330">MWAQRFTHSPRLEWPGLIDLGEEWGAPQSWIQNRAQGSVIYDFCSVSVASAKGMAPILDKAVLAIHLDCSQLVRCLMIQIAPTGCHCQGLLHR</sequence>
<organism evidence="1 2">
    <name type="scientific">Scleroderma citrinum Foug A</name>
    <dbReference type="NCBI Taxonomy" id="1036808"/>
    <lineage>
        <taxon>Eukaryota</taxon>
        <taxon>Fungi</taxon>
        <taxon>Dikarya</taxon>
        <taxon>Basidiomycota</taxon>
        <taxon>Agaricomycotina</taxon>
        <taxon>Agaricomycetes</taxon>
        <taxon>Agaricomycetidae</taxon>
        <taxon>Boletales</taxon>
        <taxon>Sclerodermatineae</taxon>
        <taxon>Sclerodermataceae</taxon>
        <taxon>Scleroderma</taxon>
    </lineage>
</organism>
<reference evidence="2" key="2">
    <citation type="submission" date="2015-01" db="EMBL/GenBank/DDBJ databases">
        <title>Evolutionary Origins and Diversification of the Mycorrhizal Mutualists.</title>
        <authorList>
            <consortium name="DOE Joint Genome Institute"/>
            <consortium name="Mycorrhizal Genomics Consortium"/>
            <person name="Kohler A."/>
            <person name="Kuo A."/>
            <person name="Nagy L.G."/>
            <person name="Floudas D."/>
            <person name="Copeland A."/>
            <person name="Barry K.W."/>
            <person name="Cichocki N."/>
            <person name="Veneault-Fourrey C."/>
            <person name="LaButti K."/>
            <person name="Lindquist E.A."/>
            <person name="Lipzen A."/>
            <person name="Lundell T."/>
            <person name="Morin E."/>
            <person name="Murat C."/>
            <person name="Riley R."/>
            <person name="Ohm R."/>
            <person name="Sun H."/>
            <person name="Tunlid A."/>
            <person name="Henrissat B."/>
            <person name="Grigoriev I.V."/>
            <person name="Hibbett D.S."/>
            <person name="Martin F."/>
        </authorList>
    </citation>
    <scope>NUCLEOTIDE SEQUENCE [LARGE SCALE GENOMIC DNA]</scope>
    <source>
        <strain evidence="2">Foug A</strain>
    </source>
</reference>
<protein>
    <submittedName>
        <fullName evidence="1">Uncharacterized protein</fullName>
    </submittedName>
</protein>
<name>A0A0C2ZWT4_9AGAM</name>
<proteinExistence type="predicted"/>
<gene>
    <name evidence="1" type="ORF">SCLCIDRAFT_1219953</name>
</gene>
<keyword evidence="2" id="KW-1185">Reference proteome</keyword>
<dbReference type="InParanoid" id="A0A0C2ZWT4"/>
<reference evidence="1 2" key="1">
    <citation type="submission" date="2014-04" db="EMBL/GenBank/DDBJ databases">
        <authorList>
            <consortium name="DOE Joint Genome Institute"/>
            <person name="Kuo A."/>
            <person name="Kohler A."/>
            <person name="Nagy L.G."/>
            <person name="Floudas D."/>
            <person name="Copeland A."/>
            <person name="Barry K.W."/>
            <person name="Cichocki N."/>
            <person name="Veneault-Fourrey C."/>
            <person name="LaButti K."/>
            <person name="Lindquist E.A."/>
            <person name="Lipzen A."/>
            <person name="Lundell T."/>
            <person name="Morin E."/>
            <person name="Murat C."/>
            <person name="Sun H."/>
            <person name="Tunlid A."/>
            <person name="Henrissat B."/>
            <person name="Grigoriev I.V."/>
            <person name="Hibbett D.S."/>
            <person name="Martin F."/>
            <person name="Nordberg H.P."/>
            <person name="Cantor M.N."/>
            <person name="Hua S.X."/>
        </authorList>
    </citation>
    <scope>NUCLEOTIDE SEQUENCE [LARGE SCALE GENOMIC DNA]</scope>
    <source>
        <strain evidence="1 2">Foug A</strain>
    </source>
</reference>